<evidence type="ECO:0000256" key="1">
    <source>
        <dbReference type="SAM" id="SignalP"/>
    </source>
</evidence>
<evidence type="ECO:0000313" key="4">
    <source>
        <dbReference type="Proteomes" id="UP000612233"/>
    </source>
</evidence>
<organism evidence="3 4">
    <name type="scientific">Hymenobacter montanus</name>
    <dbReference type="NCBI Taxonomy" id="2771359"/>
    <lineage>
        <taxon>Bacteria</taxon>
        <taxon>Pseudomonadati</taxon>
        <taxon>Bacteroidota</taxon>
        <taxon>Cytophagia</taxon>
        <taxon>Cytophagales</taxon>
        <taxon>Hymenobacteraceae</taxon>
        <taxon>Hymenobacter</taxon>
    </lineage>
</organism>
<feature type="signal peptide" evidence="1">
    <location>
        <begin position="1"/>
        <end position="18"/>
    </location>
</feature>
<feature type="chain" id="PRO_5037712037" evidence="1">
    <location>
        <begin position="19"/>
        <end position="142"/>
    </location>
</feature>
<dbReference type="PANTHER" id="PTHR36919">
    <property type="entry name" value="BLR1215 PROTEIN"/>
    <property type="match status" value="1"/>
</dbReference>
<protein>
    <submittedName>
        <fullName evidence="3">DUF2147 domain-containing protein</fullName>
    </submittedName>
</protein>
<name>A0A927GJH0_9BACT</name>
<dbReference type="Proteomes" id="UP000612233">
    <property type="component" value="Unassembled WGS sequence"/>
</dbReference>
<feature type="domain" description="DUF2147" evidence="2">
    <location>
        <begin position="31"/>
        <end position="140"/>
    </location>
</feature>
<proteinExistence type="predicted"/>
<dbReference type="AlphaFoldDB" id="A0A927GJH0"/>
<keyword evidence="1" id="KW-0732">Signal</keyword>
<gene>
    <name evidence="3" type="ORF">IC235_09600</name>
</gene>
<dbReference type="PANTHER" id="PTHR36919:SF2">
    <property type="entry name" value="BLL6627 PROTEIN"/>
    <property type="match status" value="1"/>
</dbReference>
<keyword evidence="4" id="KW-1185">Reference proteome</keyword>
<dbReference type="RefSeq" id="WP_191004965.1">
    <property type="nucleotide sequence ID" value="NZ_JACXAD010000009.1"/>
</dbReference>
<reference evidence="3" key="1">
    <citation type="submission" date="2020-09" db="EMBL/GenBank/DDBJ databases">
        <authorList>
            <person name="Kim M.K."/>
        </authorList>
    </citation>
    <scope>NUCLEOTIDE SEQUENCE</scope>
    <source>
        <strain evidence="3">BT664</strain>
    </source>
</reference>
<dbReference type="Pfam" id="PF09917">
    <property type="entry name" value="DUF2147"/>
    <property type="match status" value="1"/>
</dbReference>
<comment type="caution">
    <text evidence="3">The sequence shown here is derived from an EMBL/GenBank/DDBJ whole genome shotgun (WGS) entry which is preliminary data.</text>
</comment>
<sequence>MRTLLLLLLSSLSLAATAPTTAPPSPAAILGRWQTADKMGIIQIYQQQNQFFGKIAGPAEPSRRDEHNPNPKLRGRELLGTVILQNFRFDGARTWDNGTIYDPNNGKTYSCTLKLRDANTLEVRGYVGISLLGRTEVWTRLP</sequence>
<dbReference type="InterPro" id="IPR019223">
    <property type="entry name" value="DUF2147"/>
</dbReference>
<accession>A0A927GJH0</accession>
<dbReference type="Gene3D" id="2.40.128.520">
    <property type="match status" value="1"/>
</dbReference>
<evidence type="ECO:0000259" key="2">
    <source>
        <dbReference type="Pfam" id="PF09917"/>
    </source>
</evidence>
<evidence type="ECO:0000313" key="3">
    <source>
        <dbReference type="EMBL" id="MBD2768144.1"/>
    </source>
</evidence>
<dbReference type="EMBL" id="JACXAD010000009">
    <property type="protein sequence ID" value="MBD2768144.1"/>
    <property type="molecule type" value="Genomic_DNA"/>
</dbReference>